<evidence type="ECO:0000313" key="2">
    <source>
        <dbReference type="Proteomes" id="UP000012081"/>
    </source>
</evidence>
<reference evidence="1 2" key="1">
    <citation type="submission" date="2013-03" db="EMBL/GenBank/DDBJ databases">
        <title>Assembly of a new bacterial strain Brevibacillus borstelensis AK1.</title>
        <authorList>
            <person name="Rajan I."/>
            <person name="PoliReddy D."/>
            <person name="Sugumar T."/>
            <person name="Rathinam K."/>
            <person name="Alqarawi S."/>
            <person name="Khalil A.B."/>
            <person name="Sivakumar N."/>
        </authorList>
    </citation>
    <scope>NUCLEOTIDE SEQUENCE [LARGE SCALE GENOMIC DNA]</scope>
    <source>
        <strain evidence="1 2">AK1</strain>
    </source>
</reference>
<evidence type="ECO:0000313" key="1">
    <source>
        <dbReference type="EMBL" id="EMT51033.1"/>
    </source>
</evidence>
<dbReference type="RefSeq" id="WP_003390202.1">
    <property type="nucleotide sequence ID" value="NZ_APBN01000010.1"/>
</dbReference>
<accession>M8DC94</accession>
<name>M8DC94_9BACL</name>
<comment type="caution">
    <text evidence="1">The sequence shown here is derived from an EMBL/GenBank/DDBJ whole genome shotgun (WGS) entry which is preliminary data.</text>
</comment>
<dbReference type="PATRIC" id="fig|1300222.3.peg.3987"/>
<dbReference type="EMBL" id="APBN01000010">
    <property type="protein sequence ID" value="EMT51033.1"/>
    <property type="molecule type" value="Genomic_DNA"/>
</dbReference>
<protein>
    <recommendedName>
        <fullName evidence="3">DUF327 domain-containing protein</fullName>
    </recommendedName>
</protein>
<sequence>MKISEGFRPIADMGKASDMRKTSETGKAAFAEVIREEEQRMSRDQLIKLFNDIDKQGQILARSRSIRDFYRYKQLIKEFMEEAVKYGMALDDRSGTNRRGQSKLYKMIKEVDAQLLRLADEIVDVHSPIIDMLGRIGEIRGMLINMYF</sequence>
<dbReference type="InterPro" id="IPR024042">
    <property type="entry name" value="TM1646-like_dom_sf"/>
</dbReference>
<dbReference type="InterPro" id="IPR005585">
    <property type="entry name" value="DUF327"/>
</dbReference>
<dbReference type="AlphaFoldDB" id="M8DC94"/>
<proteinExistence type="predicted"/>
<evidence type="ECO:0008006" key="3">
    <source>
        <dbReference type="Google" id="ProtNLM"/>
    </source>
</evidence>
<dbReference type="SUPFAM" id="SSF158397">
    <property type="entry name" value="TM1646-like"/>
    <property type="match status" value="1"/>
</dbReference>
<dbReference type="Gene3D" id="1.20.120.490">
    <property type="entry name" value="Hypothetical protein TM1646-like domain"/>
    <property type="match status" value="1"/>
</dbReference>
<dbReference type="Pfam" id="PF03885">
    <property type="entry name" value="DUF327"/>
    <property type="match status" value="1"/>
</dbReference>
<organism evidence="1 2">
    <name type="scientific">Brevibacillus borstelensis AK1</name>
    <dbReference type="NCBI Taxonomy" id="1300222"/>
    <lineage>
        <taxon>Bacteria</taxon>
        <taxon>Bacillati</taxon>
        <taxon>Bacillota</taxon>
        <taxon>Bacilli</taxon>
        <taxon>Bacillales</taxon>
        <taxon>Paenibacillaceae</taxon>
        <taxon>Brevibacillus</taxon>
    </lineage>
</organism>
<dbReference type="STRING" id="1300222.I532_18992"/>
<keyword evidence="2" id="KW-1185">Reference proteome</keyword>
<dbReference type="GeneID" id="89497082"/>
<dbReference type="Proteomes" id="UP000012081">
    <property type="component" value="Unassembled WGS sequence"/>
</dbReference>
<gene>
    <name evidence="1" type="ORF">I532_18992</name>
</gene>
<dbReference type="OrthoDB" id="1680946at2"/>